<dbReference type="InterPro" id="IPR029214">
    <property type="entry name" value="CFAP144"/>
</dbReference>
<proteinExistence type="inferred from homology"/>
<organism evidence="7 8">
    <name type="scientific">Gopherus evgoodei</name>
    <name type="common">Goodes thornscrub tortoise</name>
    <dbReference type="NCBI Taxonomy" id="1825980"/>
    <lineage>
        <taxon>Eukaryota</taxon>
        <taxon>Metazoa</taxon>
        <taxon>Chordata</taxon>
        <taxon>Craniata</taxon>
        <taxon>Vertebrata</taxon>
        <taxon>Euteleostomi</taxon>
        <taxon>Archelosauria</taxon>
        <taxon>Testudinata</taxon>
        <taxon>Testudines</taxon>
        <taxon>Cryptodira</taxon>
        <taxon>Durocryptodira</taxon>
        <taxon>Testudinoidea</taxon>
        <taxon>Testudinidae</taxon>
        <taxon>Gopherus</taxon>
    </lineage>
</organism>
<evidence type="ECO:0000313" key="8">
    <source>
        <dbReference type="Proteomes" id="UP000694390"/>
    </source>
</evidence>
<dbReference type="Ensembl" id="ENSGEVT00005025831.1">
    <property type="protein sequence ID" value="ENSGEVP00005024563.1"/>
    <property type="gene ID" value="ENSGEVG00005017391.1"/>
</dbReference>
<evidence type="ECO:0000256" key="5">
    <source>
        <dbReference type="ARBA" id="ARBA00023273"/>
    </source>
</evidence>
<keyword evidence="5" id="KW-0966">Cell projection</keyword>
<evidence type="ECO:0000256" key="4">
    <source>
        <dbReference type="ARBA" id="ARBA00023212"/>
    </source>
</evidence>
<dbReference type="AlphaFoldDB" id="A0A8C4YFF6"/>
<evidence type="ECO:0000256" key="1">
    <source>
        <dbReference type="ARBA" id="ARBA00004138"/>
    </source>
</evidence>
<protein>
    <submittedName>
        <fullName evidence="7">Cilia and flagella associated protein 144</fullName>
    </submittedName>
</protein>
<evidence type="ECO:0000256" key="6">
    <source>
        <dbReference type="ARBA" id="ARBA00034777"/>
    </source>
</evidence>
<evidence type="ECO:0000313" key="7">
    <source>
        <dbReference type="Ensembl" id="ENSGEVP00005024563.1"/>
    </source>
</evidence>
<keyword evidence="3" id="KW-0963">Cytoplasm</keyword>
<comment type="similarity">
    <text evidence="6">Belongs to the CFAP144 family.</text>
</comment>
<dbReference type="Pfam" id="PF14886">
    <property type="entry name" value="FAM183"/>
    <property type="match status" value="1"/>
</dbReference>
<accession>A0A8C4YFF6</accession>
<keyword evidence="8" id="KW-1185">Reference proteome</keyword>
<name>A0A8C4YFF6_9SAUR</name>
<dbReference type="PANTHER" id="PTHR33865:SF3">
    <property type="entry name" value="PROTEIN FAM183B"/>
    <property type="match status" value="1"/>
</dbReference>
<dbReference type="GO" id="GO:0097546">
    <property type="term" value="C:ciliary base"/>
    <property type="evidence" value="ECO:0007669"/>
    <property type="project" value="TreeGrafter"/>
</dbReference>
<reference evidence="7" key="2">
    <citation type="submission" date="2025-09" db="UniProtKB">
        <authorList>
            <consortium name="Ensembl"/>
        </authorList>
    </citation>
    <scope>IDENTIFICATION</scope>
</reference>
<evidence type="ECO:0000256" key="2">
    <source>
        <dbReference type="ARBA" id="ARBA00004245"/>
    </source>
</evidence>
<dbReference type="GO" id="GO:0005856">
    <property type="term" value="C:cytoskeleton"/>
    <property type="evidence" value="ECO:0007669"/>
    <property type="project" value="UniProtKB-SubCell"/>
</dbReference>
<dbReference type="GeneTree" id="ENSGT00390000006224"/>
<evidence type="ECO:0000256" key="3">
    <source>
        <dbReference type="ARBA" id="ARBA00022490"/>
    </source>
</evidence>
<dbReference type="OrthoDB" id="446290at2759"/>
<reference evidence="7" key="1">
    <citation type="submission" date="2025-08" db="UniProtKB">
        <authorList>
            <consortium name="Ensembl"/>
        </authorList>
    </citation>
    <scope>IDENTIFICATION</scope>
</reference>
<dbReference type="PANTHER" id="PTHR33865">
    <property type="entry name" value="PROTEIN FAM183B"/>
    <property type="match status" value="1"/>
</dbReference>
<comment type="subcellular location">
    <subcellularLocation>
        <location evidence="1">Cell projection</location>
        <location evidence="1">Cilium</location>
    </subcellularLocation>
    <subcellularLocation>
        <location evidence="2">Cytoplasm</location>
        <location evidence="2">Cytoskeleton</location>
    </subcellularLocation>
</comment>
<dbReference type="Proteomes" id="UP000694390">
    <property type="component" value="Unassembled WGS sequence"/>
</dbReference>
<sequence length="142" mass="16426">MAARSCEKEPLDLVHQNQIFCETVRKELRCQKLHTEYGVNPLKRVHTITRKPMSWHDNIEEPADAKFLNLIHHAALEPTRKYTEPQTESQEIGWNTTPLVSRISKHYLEGEVIVPLSQPAKTISRIFAFSSDNINIICYKCL</sequence>
<keyword evidence="4" id="KW-0206">Cytoskeleton</keyword>